<name>A0A915KQY4_ROMCU</name>
<organism evidence="1 2">
    <name type="scientific">Romanomermis culicivorax</name>
    <name type="common">Nematode worm</name>
    <dbReference type="NCBI Taxonomy" id="13658"/>
    <lineage>
        <taxon>Eukaryota</taxon>
        <taxon>Metazoa</taxon>
        <taxon>Ecdysozoa</taxon>
        <taxon>Nematoda</taxon>
        <taxon>Enoplea</taxon>
        <taxon>Dorylaimia</taxon>
        <taxon>Mermithida</taxon>
        <taxon>Mermithoidea</taxon>
        <taxon>Mermithidae</taxon>
        <taxon>Romanomermis</taxon>
    </lineage>
</organism>
<accession>A0A915KQY4</accession>
<dbReference type="Proteomes" id="UP000887565">
    <property type="component" value="Unplaced"/>
</dbReference>
<proteinExistence type="predicted"/>
<evidence type="ECO:0000313" key="1">
    <source>
        <dbReference type="Proteomes" id="UP000887565"/>
    </source>
</evidence>
<sequence>MLLLIKLVKQEIHLVFEAACSQYYGFKVPISTMLCFHICKEKDYCMKWEKVFSQPIFVL</sequence>
<dbReference type="AlphaFoldDB" id="A0A915KQY4"/>
<protein>
    <submittedName>
        <fullName evidence="2">Uncharacterized protein</fullName>
    </submittedName>
</protein>
<reference evidence="2" key="1">
    <citation type="submission" date="2022-11" db="UniProtKB">
        <authorList>
            <consortium name="WormBaseParasite"/>
        </authorList>
    </citation>
    <scope>IDENTIFICATION</scope>
</reference>
<evidence type="ECO:0000313" key="2">
    <source>
        <dbReference type="WBParaSite" id="nRc.2.0.1.t41166-RA"/>
    </source>
</evidence>
<keyword evidence="1" id="KW-1185">Reference proteome</keyword>
<dbReference type="WBParaSite" id="nRc.2.0.1.t41166-RA">
    <property type="protein sequence ID" value="nRc.2.0.1.t41166-RA"/>
    <property type="gene ID" value="nRc.2.0.1.g41166"/>
</dbReference>